<sequence length="104" mass="11553">MGRRNDSYSITKQRGRLKIQGTGYGYGAFFGVGSVTMNPFVSQDKIDYEFDGFVLQGGMAGIYDAKKFSIGLALGTDFLMDKNKGDWIYQGKPWLGMVFGLQLN</sequence>
<dbReference type="EMBL" id="JBHSBY010000129">
    <property type="protein sequence ID" value="MFC4197859.1"/>
    <property type="molecule type" value="Genomic_DNA"/>
</dbReference>
<evidence type="ECO:0000313" key="1">
    <source>
        <dbReference type="EMBL" id="MFC4197859.1"/>
    </source>
</evidence>
<name>A0ABV8NQ84_9SPHI</name>
<comment type="caution">
    <text evidence="1">The sequence shown here is derived from an EMBL/GenBank/DDBJ whole genome shotgun (WGS) entry which is preliminary data.</text>
</comment>
<dbReference type="Proteomes" id="UP001595792">
    <property type="component" value="Unassembled WGS sequence"/>
</dbReference>
<evidence type="ECO:0000313" key="2">
    <source>
        <dbReference type="Proteomes" id="UP001595792"/>
    </source>
</evidence>
<proteinExistence type="predicted"/>
<evidence type="ECO:0008006" key="3">
    <source>
        <dbReference type="Google" id="ProtNLM"/>
    </source>
</evidence>
<accession>A0ABV8NQ84</accession>
<reference evidence="2" key="1">
    <citation type="journal article" date="2019" name="Int. J. Syst. Evol. Microbiol.">
        <title>The Global Catalogue of Microorganisms (GCM) 10K type strain sequencing project: providing services to taxonomists for standard genome sequencing and annotation.</title>
        <authorList>
            <consortium name="The Broad Institute Genomics Platform"/>
            <consortium name="The Broad Institute Genome Sequencing Center for Infectious Disease"/>
            <person name="Wu L."/>
            <person name="Ma J."/>
        </authorList>
    </citation>
    <scope>NUCLEOTIDE SEQUENCE [LARGE SCALE GENOMIC DNA]</scope>
    <source>
        <strain evidence="2">CCM 8689</strain>
    </source>
</reference>
<gene>
    <name evidence="1" type="ORF">ACFOUY_14230</name>
</gene>
<organism evidence="1 2">
    <name type="scientific">Pedobacter jamesrossensis</name>
    <dbReference type="NCBI Taxonomy" id="1908238"/>
    <lineage>
        <taxon>Bacteria</taxon>
        <taxon>Pseudomonadati</taxon>
        <taxon>Bacteroidota</taxon>
        <taxon>Sphingobacteriia</taxon>
        <taxon>Sphingobacteriales</taxon>
        <taxon>Sphingobacteriaceae</taxon>
        <taxon>Pedobacter</taxon>
    </lineage>
</organism>
<keyword evidence="2" id="KW-1185">Reference proteome</keyword>
<protein>
    <recommendedName>
        <fullName evidence="3">Outer membrane protein beta-barrel domain-containing protein</fullName>
    </recommendedName>
</protein>
<dbReference type="RefSeq" id="WP_378961503.1">
    <property type="nucleotide sequence ID" value="NZ_JBHRXC010000016.1"/>
</dbReference>